<evidence type="ECO:0000313" key="4">
    <source>
        <dbReference type="EMBL" id="OAK69038.1"/>
    </source>
</evidence>
<reference evidence="4 5" key="1">
    <citation type="submission" date="2015-05" db="EMBL/GenBank/DDBJ databases">
        <title>Comparison of genome.</title>
        <authorList>
            <person name="Zheng Z."/>
            <person name="Sun M."/>
        </authorList>
    </citation>
    <scope>NUCLEOTIDE SEQUENCE [LARGE SCALE GENOMIC DNA]</scope>
    <source>
        <strain evidence="4 5">G25-74</strain>
    </source>
</reference>
<evidence type="ECO:0000313" key="5">
    <source>
        <dbReference type="Proteomes" id="UP000077881"/>
    </source>
</evidence>
<name>A0A177ZQB0_9BACI</name>
<dbReference type="STRING" id="217031.ABB05_14570"/>
<dbReference type="EMBL" id="LDJR01000055">
    <property type="protein sequence ID" value="OAK69038.1"/>
    <property type="molecule type" value="Genomic_DNA"/>
</dbReference>
<dbReference type="PATRIC" id="fig|217031.6.peg.3131"/>
<keyword evidence="1" id="KW-0175">Coiled coil</keyword>
<sequence length="462" mass="52746">MKNKHIAFVPYIFILIFAVILSACSSSEKEVAPQQGQVDSVQTEEAEQKEDNHESEDDLQAFLTSPTLPNDTKSFLQYPSGKFSMRNYDENQEVIEEELSQWPALAKENGEEEVKQYFGNVLALFAEDYPHPDKLVAEWKENDFGNPELEDPRLEFKENYNVEIILDASGSMAAEIGGTTMMQLAKESIEKFADSLPDEANVALRVYGYEGTGSDEDKQLSCESNKLFYEMEPYDSKKFSEALEQFQPSGWTPVAESLLKAKEDFAEYDGENNTNIIYLVSDGVETCDGDPVAAAKQLSESNITPLINVIGFNVDSEGQQQLKKVAEAANGTYATVRNMEQLQSEFDRSQEMASKWLNWKIGAESANIDQILARENSIFDYKYEWGDKSSLEIRNIDKALLYLYKTHKLSSEQYQLIKKERQARYDMANKTENRVYKDLLNMAKEDYKKMEKEINEKYKSAH</sequence>
<dbReference type="SMART" id="SM00327">
    <property type="entry name" value="VWA"/>
    <property type="match status" value="1"/>
</dbReference>
<dbReference type="SUPFAM" id="SSF53300">
    <property type="entry name" value="vWA-like"/>
    <property type="match status" value="1"/>
</dbReference>
<protein>
    <recommendedName>
        <fullName evidence="3">VWFA domain-containing protein</fullName>
    </recommendedName>
</protein>
<dbReference type="InterPro" id="IPR002035">
    <property type="entry name" value="VWF_A"/>
</dbReference>
<dbReference type="Gene3D" id="3.40.50.410">
    <property type="entry name" value="von Willebrand factor, type A domain"/>
    <property type="match status" value="1"/>
</dbReference>
<keyword evidence="5" id="KW-1185">Reference proteome</keyword>
<comment type="caution">
    <text evidence="4">The sequence shown here is derived from an EMBL/GenBank/DDBJ whole genome shotgun (WGS) entry which is preliminary data.</text>
</comment>
<dbReference type="PROSITE" id="PS51257">
    <property type="entry name" value="PROKAR_LIPOPROTEIN"/>
    <property type="match status" value="1"/>
</dbReference>
<feature type="region of interest" description="Disordered" evidence="2">
    <location>
        <begin position="31"/>
        <end position="58"/>
    </location>
</feature>
<organism evidence="4 5">
    <name type="scientific">Lederbergia galactosidilytica</name>
    <dbReference type="NCBI Taxonomy" id="217031"/>
    <lineage>
        <taxon>Bacteria</taxon>
        <taxon>Bacillati</taxon>
        <taxon>Bacillota</taxon>
        <taxon>Bacilli</taxon>
        <taxon>Bacillales</taxon>
        <taxon>Bacillaceae</taxon>
        <taxon>Lederbergia</taxon>
    </lineage>
</organism>
<evidence type="ECO:0000256" key="2">
    <source>
        <dbReference type="SAM" id="MobiDB-lite"/>
    </source>
</evidence>
<feature type="domain" description="VWFA" evidence="3">
    <location>
        <begin position="161"/>
        <end position="352"/>
    </location>
</feature>
<dbReference type="RefSeq" id="WP_064468426.1">
    <property type="nucleotide sequence ID" value="NZ_LDJR01000055.1"/>
</dbReference>
<dbReference type="Proteomes" id="UP000077881">
    <property type="component" value="Unassembled WGS sequence"/>
</dbReference>
<accession>A0A177ZQB0</accession>
<dbReference type="Pfam" id="PF13519">
    <property type="entry name" value="VWA_2"/>
    <property type="match status" value="1"/>
</dbReference>
<evidence type="ECO:0000259" key="3">
    <source>
        <dbReference type="PROSITE" id="PS50234"/>
    </source>
</evidence>
<feature type="coiled-coil region" evidence="1">
    <location>
        <begin position="433"/>
        <end position="460"/>
    </location>
</feature>
<dbReference type="PROSITE" id="PS50234">
    <property type="entry name" value="VWFA"/>
    <property type="match status" value="1"/>
</dbReference>
<dbReference type="InterPro" id="IPR036465">
    <property type="entry name" value="vWFA_dom_sf"/>
</dbReference>
<proteinExistence type="predicted"/>
<feature type="compositionally biased region" description="Acidic residues" evidence="2">
    <location>
        <begin position="42"/>
        <end position="58"/>
    </location>
</feature>
<gene>
    <name evidence="4" type="ORF">ABB05_14570</name>
</gene>
<dbReference type="AlphaFoldDB" id="A0A177ZQB0"/>
<evidence type="ECO:0000256" key="1">
    <source>
        <dbReference type="SAM" id="Coils"/>
    </source>
</evidence>